<comment type="similarity">
    <text evidence="1">Belongs to the alpha-IPM synthase/homocitrate synthase family.</text>
</comment>
<dbReference type="InterPro" id="IPR013709">
    <property type="entry name" value="2-isopropylmalate_synth_dimer"/>
</dbReference>
<keyword evidence="2" id="KW-0808">Transferase</keyword>
<reference evidence="5" key="1">
    <citation type="journal article" date="2014" name="Front. Microbiol.">
        <title>High frequency of phylogenetically diverse reductive dehalogenase-homologous genes in deep subseafloor sedimentary metagenomes.</title>
        <authorList>
            <person name="Kawai M."/>
            <person name="Futagami T."/>
            <person name="Toyoda A."/>
            <person name="Takaki Y."/>
            <person name="Nishi S."/>
            <person name="Hori S."/>
            <person name="Arai W."/>
            <person name="Tsubouchi T."/>
            <person name="Morono Y."/>
            <person name="Uchiyama I."/>
            <person name="Ito T."/>
            <person name="Fujiyama A."/>
            <person name="Inagaki F."/>
            <person name="Takami H."/>
        </authorList>
    </citation>
    <scope>NUCLEOTIDE SEQUENCE</scope>
    <source>
        <strain evidence="5">Expedition CK06-06</strain>
    </source>
</reference>
<dbReference type="PANTHER" id="PTHR43538">
    <property type="entry name" value="ALPHA-IPM SYNTHASE/HOMOCITRATE SYNTHASE"/>
    <property type="match status" value="1"/>
</dbReference>
<evidence type="ECO:0000313" key="5">
    <source>
        <dbReference type="EMBL" id="GAI01731.1"/>
    </source>
</evidence>
<dbReference type="GO" id="GO:0003852">
    <property type="term" value="F:2-isopropylmalate synthase activity"/>
    <property type="evidence" value="ECO:0007669"/>
    <property type="project" value="InterPro"/>
</dbReference>
<evidence type="ECO:0000259" key="4">
    <source>
        <dbReference type="SMART" id="SM00917"/>
    </source>
</evidence>
<sequence>ALKQEYPELSQMHLADYKVRILDARAGTRAKTRVLIESSDKEDRWGTVGVSPNIIEASWEALIDSIEYKLLK</sequence>
<comment type="pathway">
    <text evidence="3">Amino-acid biosynthesis.</text>
</comment>
<proteinExistence type="inferred from homology"/>
<dbReference type="Gene3D" id="3.30.160.270">
    <property type="match status" value="1"/>
</dbReference>
<dbReference type="InterPro" id="IPR005675">
    <property type="entry name" value="Citramal_synthase"/>
</dbReference>
<dbReference type="SUPFAM" id="SSF110921">
    <property type="entry name" value="2-isopropylmalate synthase LeuA, allosteric (dimerisation) domain"/>
    <property type="match status" value="1"/>
</dbReference>
<comment type="caution">
    <text evidence="5">The sequence shown here is derived from an EMBL/GenBank/DDBJ whole genome shotgun (WGS) entry which is preliminary data.</text>
</comment>
<feature type="non-terminal residue" evidence="5">
    <location>
        <position position="1"/>
    </location>
</feature>
<evidence type="ECO:0000256" key="2">
    <source>
        <dbReference type="ARBA" id="ARBA00022679"/>
    </source>
</evidence>
<organism evidence="5">
    <name type="scientific">marine sediment metagenome</name>
    <dbReference type="NCBI Taxonomy" id="412755"/>
    <lineage>
        <taxon>unclassified sequences</taxon>
        <taxon>metagenomes</taxon>
        <taxon>ecological metagenomes</taxon>
    </lineage>
</organism>
<protein>
    <recommendedName>
        <fullName evidence="4">2-isopropylmalate synthase LeuA allosteric (dimerisation) domain-containing protein</fullName>
    </recommendedName>
</protein>
<dbReference type="Pfam" id="PF08502">
    <property type="entry name" value="LeuA_dimer"/>
    <property type="match status" value="1"/>
</dbReference>
<name>X1L766_9ZZZZ</name>
<dbReference type="GO" id="GO:0009098">
    <property type="term" value="P:L-leucine biosynthetic process"/>
    <property type="evidence" value="ECO:0007669"/>
    <property type="project" value="InterPro"/>
</dbReference>
<dbReference type="AlphaFoldDB" id="X1L766"/>
<dbReference type="InterPro" id="IPR036230">
    <property type="entry name" value="LeuA_allosteric_dom_sf"/>
</dbReference>
<evidence type="ECO:0000256" key="3">
    <source>
        <dbReference type="ARBA" id="ARBA00029440"/>
    </source>
</evidence>
<dbReference type="EMBL" id="BARV01000739">
    <property type="protein sequence ID" value="GAI01731.1"/>
    <property type="molecule type" value="Genomic_DNA"/>
</dbReference>
<dbReference type="PANTHER" id="PTHR43538:SF1">
    <property type="entry name" value="(R)-CITRAMALATE SYNTHASE"/>
    <property type="match status" value="1"/>
</dbReference>
<evidence type="ECO:0000256" key="1">
    <source>
        <dbReference type="ARBA" id="ARBA00006154"/>
    </source>
</evidence>
<dbReference type="SMART" id="SM00917">
    <property type="entry name" value="LeuA_dimer"/>
    <property type="match status" value="1"/>
</dbReference>
<gene>
    <name evidence="5" type="ORF">S06H3_02499</name>
</gene>
<accession>X1L766</accession>
<feature type="domain" description="2-isopropylmalate synthase LeuA allosteric (dimerisation)" evidence="4">
    <location>
        <begin position="1"/>
        <end position="70"/>
    </location>
</feature>